<gene>
    <name evidence="4" type="ORF">L211DRAFT_850475</name>
</gene>
<name>A0A3N4LIZ7_9PEZI</name>
<feature type="compositionally biased region" description="Polar residues" evidence="2">
    <location>
        <begin position="344"/>
        <end position="354"/>
    </location>
</feature>
<dbReference type="PROSITE" id="PS50238">
    <property type="entry name" value="RHOGAP"/>
    <property type="match status" value="1"/>
</dbReference>
<dbReference type="GO" id="GO:0007165">
    <property type="term" value="P:signal transduction"/>
    <property type="evidence" value="ECO:0007669"/>
    <property type="project" value="InterPro"/>
</dbReference>
<dbReference type="EMBL" id="ML121550">
    <property type="protein sequence ID" value="RPB22736.1"/>
    <property type="molecule type" value="Genomic_DNA"/>
</dbReference>
<feature type="compositionally biased region" description="Basic and acidic residues" evidence="2">
    <location>
        <begin position="627"/>
        <end position="653"/>
    </location>
</feature>
<dbReference type="GO" id="GO:0005096">
    <property type="term" value="F:GTPase activator activity"/>
    <property type="evidence" value="ECO:0007669"/>
    <property type="project" value="UniProtKB-KW"/>
</dbReference>
<feature type="compositionally biased region" description="Basic and acidic residues" evidence="2">
    <location>
        <begin position="396"/>
        <end position="414"/>
    </location>
</feature>
<dbReference type="Proteomes" id="UP000267821">
    <property type="component" value="Unassembled WGS sequence"/>
</dbReference>
<dbReference type="InParanoid" id="A0A3N4LIZ7"/>
<dbReference type="InterPro" id="IPR051025">
    <property type="entry name" value="RhoGAP"/>
</dbReference>
<feature type="region of interest" description="Disordered" evidence="2">
    <location>
        <begin position="258"/>
        <end position="735"/>
    </location>
</feature>
<dbReference type="PANTHER" id="PTHR15228">
    <property type="entry name" value="SPERMATHECAL PHYSIOLOGY VARIANT"/>
    <property type="match status" value="1"/>
</dbReference>
<dbReference type="SUPFAM" id="SSF48350">
    <property type="entry name" value="GTPase activation domain, GAP"/>
    <property type="match status" value="1"/>
</dbReference>
<accession>A0A3N4LIZ7</accession>
<feature type="compositionally biased region" description="Polar residues" evidence="2">
    <location>
        <begin position="377"/>
        <end position="388"/>
    </location>
</feature>
<evidence type="ECO:0000256" key="2">
    <source>
        <dbReference type="SAM" id="MobiDB-lite"/>
    </source>
</evidence>
<feature type="compositionally biased region" description="Basic residues" evidence="2">
    <location>
        <begin position="454"/>
        <end position="463"/>
    </location>
</feature>
<dbReference type="GO" id="GO:0005938">
    <property type="term" value="C:cell cortex"/>
    <property type="evidence" value="ECO:0007669"/>
    <property type="project" value="TreeGrafter"/>
</dbReference>
<evidence type="ECO:0000313" key="4">
    <source>
        <dbReference type="EMBL" id="RPB22736.1"/>
    </source>
</evidence>
<feature type="region of interest" description="Disordered" evidence="2">
    <location>
        <begin position="1"/>
        <end position="21"/>
    </location>
</feature>
<evidence type="ECO:0000313" key="5">
    <source>
        <dbReference type="Proteomes" id="UP000267821"/>
    </source>
</evidence>
<feature type="compositionally biased region" description="Low complexity" evidence="2">
    <location>
        <begin position="415"/>
        <end position="432"/>
    </location>
</feature>
<evidence type="ECO:0000256" key="1">
    <source>
        <dbReference type="ARBA" id="ARBA00022468"/>
    </source>
</evidence>
<organism evidence="4 5">
    <name type="scientific">Terfezia boudieri ATCC MYA-4762</name>
    <dbReference type="NCBI Taxonomy" id="1051890"/>
    <lineage>
        <taxon>Eukaryota</taxon>
        <taxon>Fungi</taxon>
        <taxon>Dikarya</taxon>
        <taxon>Ascomycota</taxon>
        <taxon>Pezizomycotina</taxon>
        <taxon>Pezizomycetes</taxon>
        <taxon>Pezizales</taxon>
        <taxon>Pezizaceae</taxon>
        <taxon>Terfezia</taxon>
    </lineage>
</organism>
<dbReference type="CDD" id="cd04396">
    <property type="entry name" value="RhoGAP_fSAC7_BAG7"/>
    <property type="match status" value="1"/>
</dbReference>
<dbReference type="STRING" id="1051890.A0A3N4LIZ7"/>
<dbReference type="AlphaFoldDB" id="A0A3N4LIZ7"/>
<evidence type="ECO:0000259" key="3">
    <source>
        <dbReference type="PROSITE" id="PS50238"/>
    </source>
</evidence>
<dbReference type="SMART" id="SM00324">
    <property type="entry name" value="RhoGAP"/>
    <property type="match status" value="1"/>
</dbReference>
<feature type="domain" description="Rho-GAP" evidence="3">
    <location>
        <begin position="66"/>
        <end position="256"/>
    </location>
</feature>
<feature type="compositionally biased region" description="Low complexity" evidence="2">
    <location>
        <begin position="309"/>
        <end position="325"/>
    </location>
</feature>
<dbReference type="Gene3D" id="1.10.555.10">
    <property type="entry name" value="Rho GTPase activation protein"/>
    <property type="match status" value="1"/>
</dbReference>
<feature type="compositionally biased region" description="Basic and acidic residues" evidence="2">
    <location>
        <begin position="674"/>
        <end position="685"/>
    </location>
</feature>
<dbReference type="Pfam" id="PF00620">
    <property type="entry name" value="RhoGAP"/>
    <property type="match status" value="1"/>
</dbReference>
<dbReference type="GO" id="GO:0060237">
    <property type="term" value="P:regulation of fungal-type cell wall organization"/>
    <property type="evidence" value="ECO:0007669"/>
    <property type="project" value="TreeGrafter"/>
</dbReference>
<dbReference type="InterPro" id="IPR008936">
    <property type="entry name" value="Rho_GTPase_activation_prot"/>
</dbReference>
<feature type="compositionally biased region" description="Polar residues" evidence="2">
    <location>
        <begin position="283"/>
        <end position="293"/>
    </location>
</feature>
<feature type="compositionally biased region" description="Polar residues" evidence="2">
    <location>
        <begin position="465"/>
        <end position="484"/>
    </location>
</feature>
<feature type="compositionally biased region" description="Polar residues" evidence="2">
    <location>
        <begin position="686"/>
        <end position="695"/>
    </location>
</feature>
<reference evidence="4 5" key="1">
    <citation type="journal article" date="2018" name="Nat. Ecol. Evol.">
        <title>Pezizomycetes genomes reveal the molecular basis of ectomycorrhizal truffle lifestyle.</title>
        <authorList>
            <person name="Murat C."/>
            <person name="Payen T."/>
            <person name="Noel B."/>
            <person name="Kuo A."/>
            <person name="Morin E."/>
            <person name="Chen J."/>
            <person name="Kohler A."/>
            <person name="Krizsan K."/>
            <person name="Balestrini R."/>
            <person name="Da Silva C."/>
            <person name="Montanini B."/>
            <person name="Hainaut M."/>
            <person name="Levati E."/>
            <person name="Barry K.W."/>
            <person name="Belfiori B."/>
            <person name="Cichocki N."/>
            <person name="Clum A."/>
            <person name="Dockter R.B."/>
            <person name="Fauchery L."/>
            <person name="Guy J."/>
            <person name="Iotti M."/>
            <person name="Le Tacon F."/>
            <person name="Lindquist E.A."/>
            <person name="Lipzen A."/>
            <person name="Malagnac F."/>
            <person name="Mello A."/>
            <person name="Molinier V."/>
            <person name="Miyauchi S."/>
            <person name="Poulain J."/>
            <person name="Riccioni C."/>
            <person name="Rubini A."/>
            <person name="Sitrit Y."/>
            <person name="Splivallo R."/>
            <person name="Traeger S."/>
            <person name="Wang M."/>
            <person name="Zifcakova L."/>
            <person name="Wipf D."/>
            <person name="Zambonelli A."/>
            <person name="Paolocci F."/>
            <person name="Nowrousian M."/>
            <person name="Ottonello S."/>
            <person name="Baldrian P."/>
            <person name="Spatafora J.W."/>
            <person name="Henrissat B."/>
            <person name="Nagy L.G."/>
            <person name="Aury J.M."/>
            <person name="Wincker P."/>
            <person name="Grigoriev I.V."/>
            <person name="Bonfante P."/>
            <person name="Martin F.M."/>
        </authorList>
    </citation>
    <scope>NUCLEOTIDE SEQUENCE [LARGE SCALE GENOMIC DNA]</scope>
    <source>
        <strain evidence="4 5">ATCC MYA-4762</strain>
    </source>
</reference>
<feature type="compositionally biased region" description="Low complexity" evidence="2">
    <location>
        <begin position="550"/>
        <end position="563"/>
    </location>
</feature>
<dbReference type="OrthoDB" id="3196451at2759"/>
<feature type="compositionally biased region" description="Polar residues" evidence="2">
    <location>
        <begin position="606"/>
        <end position="615"/>
    </location>
</feature>
<dbReference type="InterPro" id="IPR000198">
    <property type="entry name" value="RhoGAP_dom"/>
</dbReference>
<dbReference type="PANTHER" id="PTHR15228:SF25">
    <property type="entry name" value="F-BAR DOMAIN-CONTAINING PROTEIN"/>
    <property type="match status" value="1"/>
</dbReference>
<proteinExistence type="predicted"/>
<protein>
    <submittedName>
        <fullName evidence="4">RhoGAP-domain-containing protein</fullName>
    </submittedName>
</protein>
<sequence>MTAADTPSGGGMVPGSPPSKQNLISWWKQFSKKGAKPSDKEGLSKEKPGIFGVPLWQSIEYANVAISLTDANGISFIYGYVPIVVAKCGVFLKEKATDVEGIFRLSGSAKRIKELQNIFNTPEKYGKGLDWTGYTVHDAAAVLRRYLTQLPEPIIPLEYYDKFRAPLSLPPADAITVYKRLIVDLPPLNRQLLLYILDLLAVFASKSEQNLMTSQNLSAIFQPGLISHPSHDMSPEDYRISQDVLVFLIENQDHFLMGMRGTSDDEESLLTPSSPSMHRKSASAVSRTPSNASAGAETLKNQGGIRRNVSVSSKKSVPGSPKVGVARSNTLPSRRSPGPRPTILKSTGKSQVSNTTLEGLSTGTGTGAPPSVGHMTENVSPSTPTPTKKASMRSMVSEESKRATPRSSDNRFEIPETTLYSDSSSSTPATTPSRDRNVANLLSLSPSDTERGKQPNRLRKRRIPGSTNPSAESSTTSLPNSTHTAPHPTPETILEMVPQAPAAAQLPRKSSSNSHINFVPQVPPSAINIANRKKEEPTPNSSGTGLAAVSPSHSATSSLSSRSGPESKEDKEPGTEKPGKRRSRWRMSVGRIETPPLSPPLGPTHKPSSYSNGNISHHSFGSPPPPSRREASRERDRERRELSSSDGGEDHKGAKGAIQWLQKKMSDRKHHHEKEHGDHKGRNDSSELPSQQASPPRTPHFGAVSQIQAPPPSFQLASRRGDGRDGDSEGIGQAQ</sequence>
<keyword evidence="5" id="KW-1185">Reference proteome</keyword>
<keyword evidence="1" id="KW-0343">GTPase activation</keyword>
<feature type="compositionally biased region" description="Basic and acidic residues" evidence="2">
    <location>
        <begin position="565"/>
        <end position="578"/>
    </location>
</feature>